<proteinExistence type="predicted"/>
<evidence type="ECO:0008006" key="3">
    <source>
        <dbReference type="Google" id="ProtNLM"/>
    </source>
</evidence>
<protein>
    <recommendedName>
        <fullName evidence="3">MSHA biogenesis protein MshJ</fullName>
    </recommendedName>
</protein>
<reference evidence="1 2" key="1">
    <citation type="submission" date="2019-12" db="EMBL/GenBank/DDBJ databases">
        <title>Novel species isolated from a subtropical stream in China.</title>
        <authorList>
            <person name="Lu H."/>
        </authorList>
    </citation>
    <scope>NUCLEOTIDE SEQUENCE [LARGE SCALE GENOMIC DNA]</scope>
    <source>
        <strain evidence="1 2">FT109W</strain>
    </source>
</reference>
<name>A0ABW9WRR7_9BURK</name>
<accession>A0ABW9WRR7</accession>
<comment type="caution">
    <text evidence="1">The sequence shown here is derived from an EMBL/GenBank/DDBJ whole genome shotgun (WGS) entry which is preliminary data.</text>
</comment>
<evidence type="ECO:0000313" key="1">
    <source>
        <dbReference type="EMBL" id="MYN43038.1"/>
    </source>
</evidence>
<dbReference type="RefSeq" id="WP_161047909.1">
    <property type="nucleotide sequence ID" value="NZ_WWCS01000030.1"/>
</dbReference>
<sequence length="239" mass="26259">MKQQLLQQWIKLSTRLDAMTLRERVMVFAAVVAGILFLIYTVSAEPLLKKQSALQLQIKQQQNQITGIDQEIVLKAQGFKVDPDAATREQLAAVRRDIDATSTSLMAVQKGLVAPDKIAPLLEHLLRGNGRLKLISLKTLPVTGLNEAAKPAAAAAAAPAPTPAGQPAPAKPRELLYRHGVEIVVQGSYLDMVNYMAALESLPVQLFWGKANLDAQQYPNSRLTLTLYTLSLDQKWMKL</sequence>
<dbReference type="EMBL" id="WWCS01000030">
    <property type="protein sequence ID" value="MYN43038.1"/>
    <property type="molecule type" value="Genomic_DNA"/>
</dbReference>
<evidence type="ECO:0000313" key="2">
    <source>
        <dbReference type="Proteomes" id="UP000466332"/>
    </source>
</evidence>
<keyword evidence="2" id="KW-1185">Reference proteome</keyword>
<organism evidence="1 2">
    <name type="scientific">Duganella margarita</name>
    <dbReference type="NCBI Taxonomy" id="2692170"/>
    <lineage>
        <taxon>Bacteria</taxon>
        <taxon>Pseudomonadati</taxon>
        <taxon>Pseudomonadota</taxon>
        <taxon>Betaproteobacteria</taxon>
        <taxon>Burkholderiales</taxon>
        <taxon>Oxalobacteraceae</taxon>
        <taxon>Telluria group</taxon>
        <taxon>Duganella</taxon>
    </lineage>
</organism>
<gene>
    <name evidence="1" type="ORF">GTP55_27210</name>
</gene>
<dbReference type="Proteomes" id="UP000466332">
    <property type="component" value="Unassembled WGS sequence"/>
</dbReference>